<dbReference type="RefSeq" id="WP_095977594.1">
    <property type="nucleotide sequence ID" value="NZ_CP022163.1"/>
</dbReference>
<dbReference type="OrthoDB" id="5513836at2"/>
<evidence type="ECO:0000256" key="1">
    <source>
        <dbReference type="SAM" id="MobiDB-lite"/>
    </source>
</evidence>
<name>A0A250IB38_9BACT</name>
<feature type="region of interest" description="Disordered" evidence="1">
    <location>
        <begin position="157"/>
        <end position="196"/>
    </location>
</feature>
<evidence type="ECO:0008006" key="4">
    <source>
        <dbReference type="Google" id="ProtNLM"/>
    </source>
</evidence>
<feature type="region of interest" description="Disordered" evidence="1">
    <location>
        <begin position="72"/>
        <end position="101"/>
    </location>
</feature>
<dbReference type="AlphaFoldDB" id="A0A250IB38"/>
<feature type="compositionally biased region" description="Basic and acidic residues" evidence="1">
    <location>
        <begin position="221"/>
        <end position="233"/>
    </location>
</feature>
<accession>A0A250IB38</accession>
<keyword evidence="3" id="KW-1185">Reference proteome</keyword>
<dbReference type="Proteomes" id="UP000217289">
    <property type="component" value="Chromosome"/>
</dbReference>
<reference evidence="2 3" key="1">
    <citation type="submission" date="2017-06" db="EMBL/GenBank/DDBJ databases">
        <authorList>
            <person name="Kim H.J."/>
            <person name="Triplett B.A."/>
        </authorList>
    </citation>
    <scope>NUCLEOTIDE SEQUENCE [LARGE SCALE GENOMIC DNA]</scope>
    <source>
        <strain evidence="2 3">DSM 14713</strain>
    </source>
</reference>
<organism evidence="2 3">
    <name type="scientific">Melittangium boletus DSM 14713</name>
    <dbReference type="NCBI Taxonomy" id="1294270"/>
    <lineage>
        <taxon>Bacteria</taxon>
        <taxon>Pseudomonadati</taxon>
        <taxon>Myxococcota</taxon>
        <taxon>Myxococcia</taxon>
        <taxon>Myxococcales</taxon>
        <taxon>Cystobacterineae</taxon>
        <taxon>Archangiaceae</taxon>
        <taxon>Melittangium</taxon>
    </lineage>
</organism>
<feature type="region of interest" description="Disordered" evidence="1">
    <location>
        <begin position="221"/>
        <end position="249"/>
    </location>
</feature>
<evidence type="ECO:0000313" key="2">
    <source>
        <dbReference type="EMBL" id="ATB28965.1"/>
    </source>
</evidence>
<dbReference type="EMBL" id="CP022163">
    <property type="protein sequence ID" value="ATB28965.1"/>
    <property type="molecule type" value="Genomic_DNA"/>
</dbReference>
<evidence type="ECO:0000313" key="3">
    <source>
        <dbReference type="Proteomes" id="UP000217289"/>
    </source>
</evidence>
<gene>
    <name evidence="2" type="ORF">MEBOL_002414</name>
</gene>
<protein>
    <recommendedName>
        <fullName evidence="4">DUF2171 domain-containing protein</fullName>
    </recommendedName>
</protein>
<sequence>MDQREEIKEGMIVRSVDGHKLGRVYAVGGTEFHIEKGLFFPKDYSVRYSEVSTIRDGEIFLAHGRDSLKKFSLDDVPNTDPLDSGRAPVARTEAPGVTSWRDLDRPASLSELSGLRTQDLGNQEIGPHNTEGASASPILTEEDRERARVNARPIEPVLREPGFPIPPSSPGDTRPPLRASSLDETVGVVSPGRDPTLERTIEEDYRAALIEDELYEETHRVQARGDADLEGQRKLNLSGEDDSSIKRGR</sequence>
<dbReference type="KEGG" id="mbd:MEBOL_002414"/>
<proteinExistence type="predicted"/>